<dbReference type="PROSITE" id="PS50119">
    <property type="entry name" value="ZF_BBOX"/>
    <property type="match status" value="2"/>
</dbReference>
<evidence type="ECO:0008006" key="14">
    <source>
        <dbReference type="Google" id="ProtNLM"/>
    </source>
</evidence>
<gene>
    <name evidence="12" type="ORF">SAY87_007379</name>
</gene>
<feature type="region of interest" description="Disordered" evidence="9">
    <location>
        <begin position="129"/>
        <end position="148"/>
    </location>
</feature>
<evidence type="ECO:0000256" key="1">
    <source>
        <dbReference type="ARBA" id="ARBA00004123"/>
    </source>
</evidence>
<dbReference type="Proteomes" id="UP001345219">
    <property type="component" value="Chromosome 6"/>
</dbReference>
<dbReference type="SMART" id="SM00336">
    <property type="entry name" value="BBOX"/>
    <property type="match status" value="2"/>
</dbReference>
<evidence type="ECO:0000313" key="12">
    <source>
        <dbReference type="EMBL" id="KAK4757252.1"/>
    </source>
</evidence>
<comment type="similarity">
    <text evidence="2">Belongs to the CONSTANS family.</text>
</comment>
<dbReference type="CDD" id="cd19821">
    <property type="entry name" value="Bbox1_BBX-like"/>
    <property type="match status" value="2"/>
</dbReference>
<dbReference type="GO" id="GO:0009909">
    <property type="term" value="P:regulation of flower development"/>
    <property type="evidence" value="ECO:0007669"/>
    <property type="project" value="InterPro"/>
</dbReference>
<evidence type="ECO:0000256" key="7">
    <source>
        <dbReference type="PROSITE-ProRule" id="PRU00024"/>
    </source>
</evidence>
<dbReference type="GO" id="GO:0008270">
    <property type="term" value="F:zinc ion binding"/>
    <property type="evidence" value="ECO:0007669"/>
    <property type="project" value="UniProtKB-KW"/>
</dbReference>
<feature type="domain" description="B box-type" evidence="10">
    <location>
        <begin position="11"/>
        <end position="58"/>
    </location>
</feature>
<dbReference type="GO" id="GO:0005634">
    <property type="term" value="C:nucleus"/>
    <property type="evidence" value="ECO:0007669"/>
    <property type="project" value="UniProtKB-SubCell"/>
</dbReference>
<evidence type="ECO:0000256" key="5">
    <source>
        <dbReference type="ARBA" id="ARBA00022833"/>
    </source>
</evidence>
<dbReference type="InterPro" id="IPR049808">
    <property type="entry name" value="CONSTANS-like_Bbox1"/>
</dbReference>
<dbReference type="InterPro" id="IPR000315">
    <property type="entry name" value="Znf_B-box"/>
</dbReference>
<comment type="subcellular location">
    <subcellularLocation>
        <location evidence="1 8">Nucleus</location>
    </subcellularLocation>
</comment>
<evidence type="ECO:0000256" key="6">
    <source>
        <dbReference type="ARBA" id="ARBA00023242"/>
    </source>
</evidence>
<evidence type="ECO:0000313" key="13">
    <source>
        <dbReference type="Proteomes" id="UP001345219"/>
    </source>
</evidence>
<keyword evidence="5" id="KW-0862">Zinc</keyword>
<evidence type="ECO:0000256" key="4">
    <source>
        <dbReference type="ARBA" id="ARBA00022771"/>
    </source>
</evidence>
<dbReference type="GO" id="GO:0003700">
    <property type="term" value="F:DNA-binding transcription factor activity"/>
    <property type="evidence" value="ECO:0007669"/>
    <property type="project" value="TreeGrafter"/>
</dbReference>
<evidence type="ECO:0000256" key="3">
    <source>
        <dbReference type="ARBA" id="ARBA00022723"/>
    </source>
</evidence>
<sequence length="349" mass="38152">MGFGSGLMMSVAAKPCDWCKSVASAIYCRVDVAALCLSCDTQLHCRTFSTRPHERVWMCDLCEHAPAAVTCKADAAALCVSCDSDIHSANPLAQRHERVPVQPFFDSVESTVKSSSFLGLLAFPDDHEDAAVTPGGAPDPDEASDNWLIPEPNTKAMLDAVDMGGIYGELEMASFLDFEYPGSADRFPVTGSDGIVPVPRAKHIPENRFYMDPSRPDKGDSSFGYLTHSLSHSVSTSSLDVGVVPDGNGNTSEVSCPMLQPPGQSSLASSASPCQVTHLTAMDREAKVLRYREKKKKRKFEKTIRYASRKAYAETRPRVKGRFAKRAEADPEDCLYSEVHRYRVVVPSF</sequence>
<feature type="domain" description="B box-type" evidence="10">
    <location>
        <begin position="54"/>
        <end position="101"/>
    </location>
</feature>
<accession>A0AAN7K2S8</accession>
<evidence type="ECO:0000256" key="2">
    <source>
        <dbReference type="ARBA" id="ARBA00010024"/>
    </source>
</evidence>
<dbReference type="InterPro" id="IPR045281">
    <property type="entry name" value="CONSTANS-like"/>
</dbReference>
<keyword evidence="3" id="KW-0479">Metal-binding</keyword>
<evidence type="ECO:0000256" key="9">
    <source>
        <dbReference type="SAM" id="MobiDB-lite"/>
    </source>
</evidence>
<dbReference type="PANTHER" id="PTHR31319">
    <property type="entry name" value="ZINC FINGER PROTEIN CONSTANS-LIKE 4"/>
    <property type="match status" value="1"/>
</dbReference>
<proteinExistence type="inferred from homology"/>
<evidence type="ECO:0000259" key="11">
    <source>
        <dbReference type="PROSITE" id="PS51017"/>
    </source>
</evidence>
<dbReference type="EMBL" id="JAXIOK010000013">
    <property type="protein sequence ID" value="KAK4757252.1"/>
    <property type="molecule type" value="Genomic_DNA"/>
</dbReference>
<name>A0AAN7K2S8_9MYRT</name>
<comment type="caution">
    <text evidence="12">The sequence shown here is derived from an EMBL/GenBank/DDBJ whole genome shotgun (WGS) entry which is preliminary data.</text>
</comment>
<dbReference type="PROSITE" id="PS51017">
    <property type="entry name" value="CCT"/>
    <property type="match status" value="1"/>
</dbReference>
<dbReference type="Pfam" id="PF00643">
    <property type="entry name" value="zf-B_box"/>
    <property type="match status" value="1"/>
</dbReference>
<feature type="domain" description="CCT" evidence="11">
    <location>
        <begin position="284"/>
        <end position="326"/>
    </location>
</feature>
<keyword evidence="13" id="KW-1185">Reference proteome</keyword>
<reference evidence="12 13" key="1">
    <citation type="journal article" date="2023" name="Hortic Res">
        <title>Pangenome of water caltrop reveals structural variations and asymmetric subgenome divergence after allopolyploidization.</title>
        <authorList>
            <person name="Zhang X."/>
            <person name="Chen Y."/>
            <person name="Wang L."/>
            <person name="Yuan Y."/>
            <person name="Fang M."/>
            <person name="Shi L."/>
            <person name="Lu R."/>
            <person name="Comes H.P."/>
            <person name="Ma Y."/>
            <person name="Chen Y."/>
            <person name="Huang G."/>
            <person name="Zhou Y."/>
            <person name="Zheng Z."/>
            <person name="Qiu Y."/>
        </authorList>
    </citation>
    <scope>NUCLEOTIDE SEQUENCE [LARGE SCALE GENOMIC DNA]</scope>
    <source>
        <tissue evidence="12">Roots</tissue>
    </source>
</reference>
<dbReference type="Pfam" id="PF06203">
    <property type="entry name" value="CCT"/>
    <property type="match status" value="1"/>
</dbReference>
<keyword evidence="6 8" id="KW-0539">Nucleus</keyword>
<organism evidence="12 13">
    <name type="scientific">Trapa incisa</name>
    <dbReference type="NCBI Taxonomy" id="236973"/>
    <lineage>
        <taxon>Eukaryota</taxon>
        <taxon>Viridiplantae</taxon>
        <taxon>Streptophyta</taxon>
        <taxon>Embryophyta</taxon>
        <taxon>Tracheophyta</taxon>
        <taxon>Spermatophyta</taxon>
        <taxon>Magnoliopsida</taxon>
        <taxon>eudicotyledons</taxon>
        <taxon>Gunneridae</taxon>
        <taxon>Pentapetalae</taxon>
        <taxon>rosids</taxon>
        <taxon>malvids</taxon>
        <taxon>Myrtales</taxon>
        <taxon>Lythraceae</taxon>
        <taxon>Trapa</taxon>
    </lineage>
</organism>
<evidence type="ECO:0000256" key="8">
    <source>
        <dbReference type="PROSITE-ProRule" id="PRU00357"/>
    </source>
</evidence>
<dbReference type="AlphaFoldDB" id="A0AAN7K2S8"/>
<evidence type="ECO:0000259" key="10">
    <source>
        <dbReference type="PROSITE" id="PS50119"/>
    </source>
</evidence>
<dbReference type="PANTHER" id="PTHR31319:SF77">
    <property type="entry name" value="ZINC FINGER PROTEIN CONSTANS-LIKE 4"/>
    <property type="match status" value="1"/>
</dbReference>
<keyword evidence="4 7" id="KW-0863">Zinc-finger</keyword>
<protein>
    <recommendedName>
        <fullName evidence="14">CONSTANS-like protein</fullName>
    </recommendedName>
</protein>
<dbReference type="InterPro" id="IPR010402">
    <property type="entry name" value="CCT_domain"/>
</dbReference>